<dbReference type="CDD" id="cd16282">
    <property type="entry name" value="metallo-hydrolase-like_MBL-fold"/>
    <property type="match status" value="1"/>
</dbReference>
<dbReference type="SUPFAM" id="SSF56281">
    <property type="entry name" value="Metallo-hydrolase/oxidoreductase"/>
    <property type="match status" value="1"/>
</dbReference>
<dbReference type="InterPro" id="IPR050855">
    <property type="entry name" value="NDM-1-like"/>
</dbReference>
<keyword evidence="4" id="KW-0378">Hydrolase</keyword>
<feature type="signal peptide" evidence="2">
    <location>
        <begin position="1"/>
        <end position="23"/>
    </location>
</feature>
<keyword evidence="2" id="KW-0732">Signal</keyword>
<organism evidence="4 5">
    <name type="scientific">Candidatus Methylumidiphilus alinenensis</name>
    <dbReference type="NCBI Taxonomy" id="2202197"/>
    <lineage>
        <taxon>Bacteria</taxon>
        <taxon>Pseudomonadati</taxon>
        <taxon>Pseudomonadota</taxon>
        <taxon>Gammaproteobacteria</taxon>
        <taxon>Methylococcales</taxon>
        <taxon>Candidatus Methylumidiphilus</taxon>
    </lineage>
</organism>
<name>A0A2W4R7B4_9GAMM</name>
<dbReference type="InterPro" id="IPR036866">
    <property type="entry name" value="RibonucZ/Hydroxyglut_hydro"/>
</dbReference>
<dbReference type="PANTHER" id="PTHR42951:SF4">
    <property type="entry name" value="ACYL-COENZYME A THIOESTERASE MBLAC2"/>
    <property type="match status" value="1"/>
</dbReference>
<dbReference type="InterPro" id="IPR030829">
    <property type="entry name" value="SoxH-rel_PQQ_2"/>
</dbReference>
<comment type="similarity">
    <text evidence="1">Belongs to the metallo-beta-lactamase superfamily. Class-B beta-lactamase family.</text>
</comment>
<feature type="domain" description="Metallo-beta-lactamase" evidence="3">
    <location>
        <begin position="53"/>
        <end position="236"/>
    </location>
</feature>
<dbReference type="EMBL" id="QJPH01000301">
    <property type="protein sequence ID" value="PZN79383.1"/>
    <property type="molecule type" value="Genomic_DNA"/>
</dbReference>
<evidence type="ECO:0000259" key="3">
    <source>
        <dbReference type="SMART" id="SM00849"/>
    </source>
</evidence>
<evidence type="ECO:0000256" key="2">
    <source>
        <dbReference type="SAM" id="SignalP"/>
    </source>
</evidence>
<sequence>MFEKFLILATFLSTLLAFTQSNAEELSLQEVAPGVYVHQGIHALPDRQNHGEIANIGFIVGERCVAVIDSGGSLAQGRALKASIMEKTKVPVCYVINTHVHPDHIYGNSAFKGQGVFFVGHGKLAQAMAERASYYLERAGRDLGLGLKPEDFIPPDKTVGSTMELDLGGRKLTLTAHGPAHTNNDLTVFDDKTQTLWLSDMLFMGHLPVIDGSLSGWLKELAKLTQIKAKLAIPGHGPVASEWPKAAEAETRYLEMLRNEIRGYIKQGKTLEQAMAQVGQTARGDWQLFDDLHKRNIATAFAELEWED</sequence>
<dbReference type="AlphaFoldDB" id="A0A2W4R7B4"/>
<evidence type="ECO:0000313" key="5">
    <source>
        <dbReference type="Proteomes" id="UP000249396"/>
    </source>
</evidence>
<accession>A0A2W4R7B4</accession>
<dbReference type="PANTHER" id="PTHR42951">
    <property type="entry name" value="METALLO-BETA-LACTAMASE DOMAIN-CONTAINING"/>
    <property type="match status" value="1"/>
</dbReference>
<evidence type="ECO:0000313" key="4">
    <source>
        <dbReference type="EMBL" id="PZN79383.1"/>
    </source>
</evidence>
<dbReference type="SMART" id="SM00849">
    <property type="entry name" value="Lactamase_B"/>
    <property type="match status" value="1"/>
</dbReference>
<dbReference type="Pfam" id="PF00753">
    <property type="entry name" value="Lactamase_B"/>
    <property type="match status" value="1"/>
</dbReference>
<protein>
    <submittedName>
        <fullName evidence="4">Quinoprotein relay system zinc metallohydrolase 2</fullName>
    </submittedName>
</protein>
<dbReference type="NCBIfam" id="TIGR04559">
    <property type="entry name" value="SoxH_rel_PQQ_2"/>
    <property type="match status" value="1"/>
</dbReference>
<evidence type="ECO:0000256" key="1">
    <source>
        <dbReference type="ARBA" id="ARBA00005250"/>
    </source>
</evidence>
<dbReference type="GO" id="GO:0016787">
    <property type="term" value="F:hydrolase activity"/>
    <property type="evidence" value="ECO:0007669"/>
    <property type="project" value="UniProtKB-KW"/>
</dbReference>
<dbReference type="InterPro" id="IPR001279">
    <property type="entry name" value="Metallo-B-lactamas"/>
</dbReference>
<dbReference type="Gene3D" id="3.60.15.10">
    <property type="entry name" value="Ribonuclease Z/Hydroxyacylglutathione hydrolase-like"/>
    <property type="match status" value="1"/>
</dbReference>
<reference evidence="4 5" key="1">
    <citation type="journal article" date="2018" name="Aquat. Microb. Ecol.">
        <title>Gammaproteobacterial methanotrophs dominate.</title>
        <authorList>
            <person name="Rissanen A.J."/>
            <person name="Saarenheimo J."/>
            <person name="Tiirola M."/>
            <person name="Peura S."/>
            <person name="Aalto S.L."/>
            <person name="Karvinen A."/>
            <person name="Nykanen H."/>
        </authorList>
    </citation>
    <scope>NUCLEOTIDE SEQUENCE [LARGE SCALE GENOMIC DNA]</scope>
    <source>
        <strain evidence="4">AMbin10</strain>
    </source>
</reference>
<comment type="caution">
    <text evidence="4">The sequence shown here is derived from an EMBL/GenBank/DDBJ whole genome shotgun (WGS) entry which is preliminary data.</text>
</comment>
<feature type="chain" id="PRO_5015854315" evidence="2">
    <location>
        <begin position="24"/>
        <end position="308"/>
    </location>
</feature>
<dbReference type="GO" id="GO:0017001">
    <property type="term" value="P:antibiotic catabolic process"/>
    <property type="evidence" value="ECO:0007669"/>
    <property type="project" value="UniProtKB-ARBA"/>
</dbReference>
<gene>
    <name evidence="4" type="ORF">DM484_11435</name>
</gene>
<dbReference type="Proteomes" id="UP000249396">
    <property type="component" value="Unassembled WGS sequence"/>
</dbReference>
<proteinExistence type="inferred from homology"/>